<protein>
    <submittedName>
        <fullName evidence="3">Ion channel</fullName>
    </submittedName>
</protein>
<name>A0ABS9L848_9MICC</name>
<feature type="transmembrane region" description="Helical" evidence="1">
    <location>
        <begin position="6"/>
        <end position="25"/>
    </location>
</feature>
<dbReference type="EMBL" id="JAKLTQ010000009">
    <property type="protein sequence ID" value="MCG2622853.1"/>
    <property type="molecule type" value="Genomic_DNA"/>
</dbReference>
<sequence>MAWFYTVLGAVLIAAGLVDVFQTLLHPGGRGKLSRLVTRAVWAAGRIAGGPVRSIVGPLAIGAVVTMWVVLEVLGWALICLPYVPDGFSYSPGLEPTAYPDAAEALYISLVTISTLGFGDVVATDGGLRLLLPLESLTGFALLTAAVSWFLQIYPALARRHVLAIRLAMLERTEYARILDSADDTSSSRMLEILARDFIQLRVDLMQNPETYYFHEPAAEILLPAPLVHAYELGRRARQSRRHDLRLAGELLTAALDDLAFFLRSEFGGPGESPVEIFRSLGVSRGED</sequence>
<feature type="transmembrane region" description="Helical" evidence="1">
    <location>
        <begin position="59"/>
        <end position="85"/>
    </location>
</feature>
<accession>A0ABS9L848</accession>
<dbReference type="SUPFAM" id="SSF81324">
    <property type="entry name" value="Voltage-gated potassium channels"/>
    <property type="match status" value="1"/>
</dbReference>
<feature type="transmembrane region" description="Helical" evidence="1">
    <location>
        <begin position="105"/>
        <end position="123"/>
    </location>
</feature>
<feature type="transmembrane region" description="Helical" evidence="1">
    <location>
        <begin position="130"/>
        <end position="151"/>
    </location>
</feature>
<keyword evidence="1" id="KW-0812">Transmembrane</keyword>
<comment type="caution">
    <text evidence="3">The sequence shown here is derived from an EMBL/GenBank/DDBJ whole genome shotgun (WGS) entry which is preliminary data.</text>
</comment>
<keyword evidence="1" id="KW-0472">Membrane</keyword>
<evidence type="ECO:0000313" key="4">
    <source>
        <dbReference type="Proteomes" id="UP001165368"/>
    </source>
</evidence>
<organism evidence="3 4">
    <name type="scientific">Arthrobacter hankyongi</name>
    <dbReference type="NCBI Taxonomy" id="2904801"/>
    <lineage>
        <taxon>Bacteria</taxon>
        <taxon>Bacillati</taxon>
        <taxon>Actinomycetota</taxon>
        <taxon>Actinomycetes</taxon>
        <taxon>Micrococcales</taxon>
        <taxon>Micrococcaceae</taxon>
        <taxon>Arthrobacter</taxon>
    </lineage>
</organism>
<keyword evidence="1" id="KW-1133">Transmembrane helix</keyword>
<gene>
    <name evidence="3" type="ORF">LVY72_13175</name>
</gene>
<keyword evidence="4" id="KW-1185">Reference proteome</keyword>
<dbReference type="Gene3D" id="1.10.287.70">
    <property type="match status" value="1"/>
</dbReference>
<evidence type="ECO:0000259" key="2">
    <source>
        <dbReference type="Pfam" id="PF07885"/>
    </source>
</evidence>
<dbReference type="InterPro" id="IPR013099">
    <property type="entry name" value="K_chnl_dom"/>
</dbReference>
<evidence type="ECO:0000313" key="3">
    <source>
        <dbReference type="EMBL" id="MCG2622853.1"/>
    </source>
</evidence>
<evidence type="ECO:0000256" key="1">
    <source>
        <dbReference type="SAM" id="Phobius"/>
    </source>
</evidence>
<dbReference type="Pfam" id="PF07885">
    <property type="entry name" value="Ion_trans_2"/>
    <property type="match status" value="1"/>
</dbReference>
<proteinExistence type="predicted"/>
<dbReference type="Proteomes" id="UP001165368">
    <property type="component" value="Unassembled WGS sequence"/>
</dbReference>
<dbReference type="RefSeq" id="WP_237821567.1">
    <property type="nucleotide sequence ID" value="NZ_JAKLTQ010000009.1"/>
</dbReference>
<feature type="domain" description="Potassium channel" evidence="2">
    <location>
        <begin position="100"/>
        <end position="151"/>
    </location>
</feature>
<reference evidence="3" key="1">
    <citation type="submission" date="2022-01" db="EMBL/GenBank/DDBJ databases">
        <authorList>
            <person name="Jo J.-H."/>
            <person name="Im W.-T."/>
        </authorList>
    </citation>
    <scope>NUCLEOTIDE SEQUENCE</scope>
    <source>
        <strain evidence="3">I2-34</strain>
    </source>
</reference>